<comment type="caution">
    <text evidence="4">The sequence shown here is derived from an EMBL/GenBank/DDBJ whole genome shotgun (WGS) entry which is preliminary data.</text>
</comment>
<dbReference type="InterPro" id="IPR002560">
    <property type="entry name" value="Transposase_DDE"/>
</dbReference>
<protein>
    <submittedName>
        <fullName evidence="4">ISL3 family transposase</fullName>
    </submittedName>
</protein>
<dbReference type="PANTHER" id="PTHR33498:SF1">
    <property type="entry name" value="TRANSPOSASE FOR INSERTION SEQUENCE ELEMENT IS1557"/>
    <property type="match status" value="1"/>
</dbReference>
<feature type="domain" description="Transposase IS204/IS1001/IS1096/IS1165 DDE" evidence="2">
    <location>
        <begin position="413"/>
        <end position="518"/>
    </location>
</feature>
<gene>
    <name evidence="4" type="ORF">ACFPN6_17860</name>
</gene>
<feature type="compositionally biased region" description="Acidic residues" evidence="1">
    <location>
        <begin position="268"/>
        <end position="278"/>
    </location>
</feature>
<keyword evidence="5" id="KW-1185">Reference proteome</keyword>
<accession>A0ABW0D9E1</accession>
<dbReference type="EMBL" id="JBHSKL010000019">
    <property type="protein sequence ID" value="MFC5226432.1"/>
    <property type="molecule type" value="Genomic_DNA"/>
</dbReference>
<feature type="domain" description="Transposase IS204/IS1001/IS1096/IS1165 DDE" evidence="2">
    <location>
        <begin position="161"/>
        <end position="279"/>
    </location>
</feature>
<reference evidence="5" key="1">
    <citation type="journal article" date="2019" name="Int. J. Syst. Evol. Microbiol.">
        <title>The Global Catalogue of Microorganisms (GCM) 10K type strain sequencing project: providing services to taxonomists for standard genome sequencing and annotation.</title>
        <authorList>
            <consortium name="The Broad Institute Genomics Platform"/>
            <consortium name="The Broad Institute Genome Sequencing Center for Infectious Disease"/>
            <person name="Wu L."/>
            <person name="Ma J."/>
        </authorList>
    </citation>
    <scope>NUCLEOTIDE SEQUENCE [LARGE SCALE GENOMIC DNA]</scope>
    <source>
        <strain evidence="5">CCM 8479</strain>
    </source>
</reference>
<dbReference type="Pfam" id="PF14690">
    <property type="entry name" value="Zn_ribbon_ISL3"/>
    <property type="match status" value="1"/>
</dbReference>
<dbReference type="RefSeq" id="WP_344642663.1">
    <property type="nucleotide sequence ID" value="NZ_BAAASS010000002.1"/>
</dbReference>
<evidence type="ECO:0000313" key="5">
    <source>
        <dbReference type="Proteomes" id="UP001596156"/>
    </source>
</evidence>
<feature type="domain" description="Transposase IS204/IS1001/IS1096/IS1165 zinc-finger" evidence="3">
    <location>
        <begin position="42"/>
        <end position="83"/>
    </location>
</feature>
<sequence length="522" mass="58247">MEEVVLRLKELLFPSIADVAVLSVDVNIEIVRVDAQCVADGAVCPVCGVWSNRVHGSYLRFPADVPSGGRSVVLQLKVRRLTCGNSGCARRTFVEQVPGLTRRHGQRTERLRSTLAAVGLTLAGRAGARIARVLGVSVSRSTVLRLVDDLPEPEIPAPRVVGVDEYATRKGRHYGTVLIDIETRRPVDLLPDREASSLAAWLADRPGIEVVCRDRAPFFTEGASAGAPQAVQVADRWHLWHNLSEAAERAVAQHRRCLRALVPAAPEPEPESVPEEDPSGSPWPTGHRFADRTRSRHAAVHALLEAGHSLRSVQRQLGMTWHTVKRFSDAEKPENLFTGQWQNRPSVLDDYKRYLDDRWNEGFTNAWKLWEETMPLGYKGSYQRVRAYLHKKRTSPRPVTARPPSPRTVSGWILSRPETLTEPEQLQLKTVRTQCPEIDALIRHVRSFAIMLTDRQGERLPAWLDAVRQDDLPSLHALAAGIDRDLDAVTAGLPLPWSSGAVEGHVNRIKMLKRQMFGRAGF</sequence>
<dbReference type="Pfam" id="PF01610">
    <property type="entry name" value="DDE_Tnp_ISL3"/>
    <property type="match status" value="2"/>
</dbReference>
<dbReference type="InterPro" id="IPR047951">
    <property type="entry name" value="Transpos_ISL3"/>
</dbReference>
<name>A0ABW0D9E1_STRFI</name>
<feature type="region of interest" description="Disordered" evidence="1">
    <location>
        <begin position="264"/>
        <end position="291"/>
    </location>
</feature>
<organism evidence="4 5">
    <name type="scientific">Streptomyces fimbriatus</name>
    <dbReference type="NCBI Taxonomy" id="68197"/>
    <lineage>
        <taxon>Bacteria</taxon>
        <taxon>Bacillati</taxon>
        <taxon>Actinomycetota</taxon>
        <taxon>Actinomycetes</taxon>
        <taxon>Kitasatosporales</taxon>
        <taxon>Streptomycetaceae</taxon>
        <taxon>Streptomyces</taxon>
    </lineage>
</organism>
<dbReference type="PANTHER" id="PTHR33498">
    <property type="entry name" value="TRANSPOSASE FOR INSERTION SEQUENCE ELEMENT IS1557"/>
    <property type="match status" value="1"/>
</dbReference>
<evidence type="ECO:0000259" key="3">
    <source>
        <dbReference type="Pfam" id="PF14690"/>
    </source>
</evidence>
<evidence type="ECO:0000256" key="1">
    <source>
        <dbReference type="SAM" id="MobiDB-lite"/>
    </source>
</evidence>
<dbReference type="Proteomes" id="UP001596156">
    <property type="component" value="Unassembled WGS sequence"/>
</dbReference>
<evidence type="ECO:0000259" key="2">
    <source>
        <dbReference type="Pfam" id="PF01610"/>
    </source>
</evidence>
<proteinExistence type="predicted"/>
<dbReference type="InterPro" id="IPR029261">
    <property type="entry name" value="Transposase_Znf"/>
</dbReference>
<dbReference type="NCBIfam" id="NF033550">
    <property type="entry name" value="transpos_ISL3"/>
    <property type="match status" value="1"/>
</dbReference>
<evidence type="ECO:0000313" key="4">
    <source>
        <dbReference type="EMBL" id="MFC5226432.1"/>
    </source>
</evidence>